<feature type="binding site" evidence="4">
    <location>
        <position position="273"/>
    </location>
    <ligand>
        <name>a divalent metal cation</name>
        <dbReference type="ChEBI" id="CHEBI:60240"/>
        <label>1</label>
    </ligand>
</feature>
<evidence type="ECO:0000313" key="6">
    <source>
        <dbReference type="Proteomes" id="UP000181997"/>
    </source>
</evidence>
<dbReference type="PANTHER" id="PTHR13799:SF14">
    <property type="entry name" value="GTP CYCLOHYDROLASE 1 TYPE 2 HOMOLOG"/>
    <property type="match status" value="1"/>
</dbReference>
<gene>
    <name evidence="5" type="ORF">GA0061094_0530</name>
</gene>
<dbReference type="InterPro" id="IPR036069">
    <property type="entry name" value="DUF34/NIF3_sf"/>
</dbReference>
<feature type="binding site" evidence="4">
    <location>
        <position position="269"/>
    </location>
    <ligand>
        <name>a divalent metal cation</name>
        <dbReference type="ChEBI" id="CHEBI:60240"/>
        <label>1</label>
    </ligand>
</feature>
<dbReference type="GO" id="GO:0005737">
    <property type="term" value="C:cytoplasm"/>
    <property type="evidence" value="ECO:0007669"/>
    <property type="project" value="TreeGrafter"/>
</dbReference>
<dbReference type="GO" id="GO:0016787">
    <property type="term" value="F:hydrolase activity"/>
    <property type="evidence" value="ECO:0007669"/>
    <property type="project" value="UniProtKB-KW"/>
</dbReference>
<feature type="binding site" evidence="4">
    <location>
        <position position="93"/>
    </location>
    <ligand>
        <name>a divalent metal cation</name>
        <dbReference type="ChEBI" id="CHEBI:60240"/>
        <label>1</label>
    </ligand>
</feature>
<name>A0A0V8HND3_9BACI</name>
<sequence length="304" mass="34919">MENLLNIVHQLDETFKIKNFGKDPAFSRYIPQVYEGKFDWRKKFEPEFNEFFNGLMIKGSPKVKNIFLAVFPTKHVLERFIEKGESGDLLFMHHPILMESGDPNGQWGRGFVPIEESLLDQIISKGLSVYTCHIPMDYHGSLGTSHAIAEALNVDITDRFIHDEKYGYIGIIGNVQPTKSEDLSDNLKRIFDVPYVDFEGRKKEINKVAIVAGCGDKTQWMKLAEDKGADAYISGEIHCHIDNDYGRNRFEEVIEYASQTNMSLIGVSHAASEYLVKKTLMAPWFEENFDLETINLIPQKDWWL</sequence>
<accession>A0A0V8HND3</accession>
<reference evidence="6" key="1">
    <citation type="submission" date="2016-08" db="EMBL/GenBank/DDBJ databases">
        <authorList>
            <person name="Varghese N."/>
            <person name="Submissions Spin"/>
        </authorList>
    </citation>
    <scope>NUCLEOTIDE SEQUENCE [LARGE SCALE GENOMIC DNA]</scope>
    <source>
        <strain evidence="6">SGD-1123</strain>
    </source>
</reference>
<keyword evidence="3 4" id="KW-0479">Metal-binding</keyword>
<evidence type="ECO:0000256" key="2">
    <source>
        <dbReference type="ARBA" id="ARBA00022112"/>
    </source>
</evidence>
<dbReference type="Pfam" id="PF01784">
    <property type="entry name" value="DUF34_NIF3"/>
    <property type="match status" value="1"/>
</dbReference>
<dbReference type="AlphaFoldDB" id="A0A0V8HND3"/>
<dbReference type="PANTHER" id="PTHR13799">
    <property type="entry name" value="NGG1 INTERACTING FACTOR 3"/>
    <property type="match status" value="1"/>
</dbReference>
<keyword evidence="5" id="KW-0378">Hydrolase</keyword>
<dbReference type="Gene3D" id="3.40.1390.30">
    <property type="entry name" value="NIF3 (NGG1p interacting factor 3)-like"/>
    <property type="match status" value="2"/>
</dbReference>
<evidence type="ECO:0000256" key="4">
    <source>
        <dbReference type="PIRSR" id="PIRSR602678-1"/>
    </source>
</evidence>
<dbReference type="SUPFAM" id="SSF102705">
    <property type="entry name" value="NIF3 (NGG1p interacting factor 3)-like"/>
    <property type="match status" value="1"/>
</dbReference>
<evidence type="ECO:0000256" key="1">
    <source>
        <dbReference type="ARBA" id="ARBA00006964"/>
    </source>
</evidence>
<protein>
    <recommendedName>
        <fullName evidence="2">GTP cyclohydrolase 1 type 2 homolog</fullName>
    </recommendedName>
</protein>
<evidence type="ECO:0000256" key="3">
    <source>
        <dbReference type="ARBA" id="ARBA00022723"/>
    </source>
</evidence>
<comment type="similarity">
    <text evidence="1">Belongs to the GTP cyclohydrolase I type 2/NIF3 family.</text>
</comment>
<evidence type="ECO:0000313" key="5">
    <source>
        <dbReference type="EMBL" id="SCB79295.1"/>
    </source>
</evidence>
<dbReference type="InterPro" id="IPR002678">
    <property type="entry name" value="DUF34/NIF3"/>
</dbReference>
<dbReference type="GO" id="GO:0046872">
    <property type="term" value="F:metal ion binding"/>
    <property type="evidence" value="ECO:0007669"/>
    <property type="project" value="UniProtKB-KW"/>
</dbReference>
<dbReference type="Proteomes" id="UP000181997">
    <property type="component" value="Unassembled WGS sequence"/>
</dbReference>
<feature type="binding site" evidence="4">
    <location>
        <position position="94"/>
    </location>
    <ligand>
        <name>a divalent metal cation</name>
        <dbReference type="ChEBI" id="CHEBI:60240"/>
        <label>1</label>
    </ligand>
</feature>
<proteinExistence type="inferred from homology"/>
<dbReference type="EMBL" id="FMAU01000001">
    <property type="protein sequence ID" value="SCB79295.1"/>
    <property type="molecule type" value="Genomic_DNA"/>
</dbReference>
<dbReference type="RefSeq" id="WP_058298070.1">
    <property type="nucleotide sequence ID" value="NZ_FMAU01000001.1"/>
</dbReference>
<organism evidence="5 6">
    <name type="scientific">[Bacillus] enclensis</name>
    <dbReference type="NCBI Taxonomy" id="1402860"/>
    <lineage>
        <taxon>Bacteria</taxon>
        <taxon>Bacillati</taxon>
        <taxon>Bacillota</taxon>
        <taxon>Bacilli</taxon>
        <taxon>Bacillales</taxon>
        <taxon>Bacillaceae</taxon>
        <taxon>Rossellomorea</taxon>
    </lineage>
</organism>
<feature type="binding site" evidence="4">
    <location>
        <position position="137"/>
    </location>
    <ligand>
        <name>a divalent metal cation</name>
        <dbReference type="ChEBI" id="CHEBI:60240"/>
        <label>1</label>
    </ligand>
</feature>
<keyword evidence="6" id="KW-1185">Reference proteome</keyword>